<comment type="caution">
    <text evidence="1">The sequence shown here is derived from an EMBL/GenBank/DDBJ whole genome shotgun (WGS) entry which is preliminary data.</text>
</comment>
<reference evidence="1 2" key="1">
    <citation type="submission" date="2020-11" db="EMBL/GenBank/DDBJ databases">
        <title>Arthrobacter antarcticus sp. nov., isolated from Antarctic Soil.</title>
        <authorList>
            <person name="Li J."/>
        </authorList>
    </citation>
    <scope>NUCLEOTIDE SEQUENCE [LARGE SCALE GENOMIC DNA]</scope>
    <source>
        <strain evidence="1 2">Z1-20</strain>
    </source>
</reference>
<evidence type="ECO:0000313" key="1">
    <source>
        <dbReference type="EMBL" id="MBG0738796.1"/>
    </source>
</evidence>
<gene>
    <name evidence="1" type="ORF">IV500_05100</name>
</gene>
<sequence length="57" mass="5889">MSPVAERAEATGRGLGLAGVFDFGAARKPAIVSETNAGHSGISVHWLRSQAAKLRGQ</sequence>
<keyword evidence="2" id="KW-1185">Reference proteome</keyword>
<proteinExistence type="predicted"/>
<protein>
    <submittedName>
        <fullName evidence="1">Uncharacterized protein</fullName>
    </submittedName>
</protein>
<dbReference type="Proteomes" id="UP000655366">
    <property type="component" value="Unassembled WGS sequence"/>
</dbReference>
<dbReference type="AlphaFoldDB" id="A0A931CPU3"/>
<organism evidence="1 2">
    <name type="scientific">Arthrobacter terrae</name>
    <dbReference type="NCBI Taxonomy" id="2935737"/>
    <lineage>
        <taxon>Bacteria</taxon>
        <taxon>Bacillati</taxon>
        <taxon>Actinomycetota</taxon>
        <taxon>Actinomycetes</taxon>
        <taxon>Micrococcales</taxon>
        <taxon>Micrococcaceae</taxon>
        <taxon>Arthrobacter</taxon>
    </lineage>
</organism>
<dbReference type="RefSeq" id="WP_196395732.1">
    <property type="nucleotide sequence ID" value="NZ_JADNYM010000005.1"/>
</dbReference>
<name>A0A931CPU3_9MICC</name>
<dbReference type="EMBL" id="JADNYM010000005">
    <property type="protein sequence ID" value="MBG0738796.1"/>
    <property type="molecule type" value="Genomic_DNA"/>
</dbReference>
<accession>A0A931CPU3</accession>
<evidence type="ECO:0000313" key="2">
    <source>
        <dbReference type="Proteomes" id="UP000655366"/>
    </source>
</evidence>